<evidence type="ECO:0000313" key="3">
    <source>
        <dbReference type="Proteomes" id="UP000829194"/>
    </source>
</evidence>
<protein>
    <submittedName>
        <fullName evidence="2">DUF1629 domain-containing protein</fullName>
    </submittedName>
</protein>
<evidence type="ECO:0000259" key="1">
    <source>
        <dbReference type="Pfam" id="PF07791"/>
    </source>
</evidence>
<dbReference type="Pfam" id="PF07791">
    <property type="entry name" value="Imm11"/>
    <property type="match status" value="1"/>
</dbReference>
<dbReference type="EMBL" id="CP093547">
    <property type="protein sequence ID" value="UNP28076.1"/>
    <property type="molecule type" value="Genomic_DNA"/>
</dbReference>
<sequence>MQTNTQRVPKQGKFYIIDTDIRGEGLGHGVVIANEDKLLSPPRLIIRPESGGFPAMPEKPHLVYDPDAGDMPRDLEASLSGYWLVSEPLKNVLETVDPQGFAFVACDFTLPDGTPGPQRFLCDVVRELDAVDEERSRLRVVVSDEYDNGKYYRLGGNVNLVFKSDVLDAAHVFRTPYSGDFVFCDWVTRNALGGHGFTGIRFIDMTKD</sequence>
<proteinExistence type="predicted"/>
<evidence type="ECO:0000313" key="2">
    <source>
        <dbReference type="EMBL" id="UNP28076.1"/>
    </source>
</evidence>
<name>A0ABY3X9E9_9GAMM</name>
<accession>A0ABY3X9E9</accession>
<keyword evidence="3" id="KW-1185">Reference proteome</keyword>
<reference evidence="2 3" key="1">
    <citation type="submission" date="2022-03" db="EMBL/GenBank/DDBJ databases">
        <title>Complete genome sequence of Lysobacter capsici VKM B-2533 and Lysobacter gummosus 10.1.1, promising sources of lytic agents.</title>
        <authorList>
            <person name="Tarlachkov S.V."/>
            <person name="Kudryakova I.V."/>
            <person name="Afoshin A.S."/>
            <person name="Leontyevskaya E.A."/>
            <person name="Leontyevskaya N.V."/>
        </authorList>
    </citation>
    <scope>NUCLEOTIDE SEQUENCE [LARGE SCALE GENOMIC DNA]</scope>
    <source>
        <strain evidence="2 3">10.1.1</strain>
    </source>
</reference>
<dbReference type="RefSeq" id="WP_057945532.1">
    <property type="nucleotide sequence ID" value="NZ_CP011131.1"/>
</dbReference>
<gene>
    <name evidence="2" type="ORF">MOV92_16430</name>
</gene>
<feature type="domain" description="Immunity MXAN-0049 protein" evidence="1">
    <location>
        <begin position="13"/>
        <end position="206"/>
    </location>
</feature>
<dbReference type="InterPro" id="IPR012433">
    <property type="entry name" value="Imm11"/>
</dbReference>
<dbReference type="Proteomes" id="UP000829194">
    <property type="component" value="Chromosome"/>
</dbReference>
<organism evidence="2 3">
    <name type="scientific">Lysobacter gummosus</name>
    <dbReference type="NCBI Taxonomy" id="262324"/>
    <lineage>
        <taxon>Bacteria</taxon>
        <taxon>Pseudomonadati</taxon>
        <taxon>Pseudomonadota</taxon>
        <taxon>Gammaproteobacteria</taxon>
        <taxon>Lysobacterales</taxon>
        <taxon>Lysobacteraceae</taxon>
        <taxon>Lysobacter</taxon>
    </lineage>
</organism>